<reference evidence="1 2" key="1">
    <citation type="journal article" date="2015" name="Biotechnol. Bioeng.">
        <title>Genome sequence and phenotypic characterization of Caulobacter segnis.</title>
        <authorList>
            <person name="Patel S."/>
            <person name="Fletcher B."/>
            <person name="Scott D.C."/>
            <person name="Ely B."/>
        </authorList>
    </citation>
    <scope>NUCLEOTIDE SEQUENCE [LARGE SCALE GENOMIC DNA]</scope>
    <source>
        <strain evidence="1 2">ERI-2</strain>
    </source>
</reference>
<dbReference type="OrthoDB" id="9761531at2"/>
<dbReference type="InterPro" id="IPR036866">
    <property type="entry name" value="RibonucZ/Hydroxyglut_hydro"/>
</dbReference>
<dbReference type="RefSeq" id="WP_063556489.1">
    <property type="nucleotide sequence ID" value="NZ_LITT01000046.1"/>
</dbReference>
<sequence length="150" mass="17246">MLFKLSKTQQITGNIYVVRSLISNFFIYSDFRTTICFDTGFIPSVVNRELKKINIEPKSVSHVFLTYPNFYHAGCIKLFKNADIYFSAETSLRKSGKGMFSCKSEENEKYKKLKDGDVIDVDGIRIKSIVFPKHKLGSISYMVNDDILFI</sequence>
<protein>
    <recommendedName>
        <fullName evidence="3">Metallo-beta-lactamase domain-containing protein</fullName>
    </recommendedName>
</protein>
<dbReference type="Proteomes" id="UP000077407">
    <property type="component" value="Unassembled WGS sequence"/>
</dbReference>
<dbReference type="Gene3D" id="3.60.15.10">
    <property type="entry name" value="Ribonuclease Z/Hydroxyacylglutathione hydrolase-like"/>
    <property type="match status" value="1"/>
</dbReference>
<dbReference type="SUPFAM" id="SSF56281">
    <property type="entry name" value="Metallo-hydrolase/oxidoreductase"/>
    <property type="match status" value="1"/>
</dbReference>
<organism evidence="1 2">
    <name type="scientific">Clostridium ljungdahlii</name>
    <dbReference type="NCBI Taxonomy" id="1538"/>
    <lineage>
        <taxon>Bacteria</taxon>
        <taxon>Bacillati</taxon>
        <taxon>Bacillota</taxon>
        <taxon>Clostridia</taxon>
        <taxon>Eubacteriales</taxon>
        <taxon>Clostridiaceae</taxon>
        <taxon>Clostridium</taxon>
    </lineage>
</organism>
<dbReference type="EMBL" id="LITT01000046">
    <property type="protein sequence ID" value="OAA84050.1"/>
    <property type="molecule type" value="Genomic_DNA"/>
</dbReference>
<name>A0A168M380_9CLOT</name>
<evidence type="ECO:0000313" key="1">
    <source>
        <dbReference type="EMBL" id="OAA84050.1"/>
    </source>
</evidence>
<accession>A0A168M380</accession>
<proteinExistence type="predicted"/>
<dbReference type="AlphaFoldDB" id="A0A168M380"/>
<gene>
    <name evidence="1" type="ORF">WY13_03179</name>
</gene>
<comment type="caution">
    <text evidence="1">The sequence shown here is derived from an EMBL/GenBank/DDBJ whole genome shotgun (WGS) entry which is preliminary data.</text>
</comment>
<evidence type="ECO:0000313" key="2">
    <source>
        <dbReference type="Proteomes" id="UP000077407"/>
    </source>
</evidence>
<dbReference type="CDD" id="cd06262">
    <property type="entry name" value="metallo-hydrolase-like_MBL-fold"/>
    <property type="match status" value="1"/>
</dbReference>
<evidence type="ECO:0008006" key="3">
    <source>
        <dbReference type="Google" id="ProtNLM"/>
    </source>
</evidence>
<dbReference type="PATRIC" id="fig|1538.10.peg.3204"/>